<keyword evidence="3" id="KW-1185">Reference proteome</keyword>
<proteinExistence type="predicted"/>
<organism evidence="2 3">
    <name type="scientific">Mycena pura</name>
    <dbReference type="NCBI Taxonomy" id="153505"/>
    <lineage>
        <taxon>Eukaryota</taxon>
        <taxon>Fungi</taxon>
        <taxon>Dikarya</taxon>
        <taxon>Basidiomycota</taxon>
        <taxon>Agaricomycotina</taxon>
        <taxon>Agaricomycetes</taxon>
        <taxon>Agaricomycetidae</taxon>
        <taxon>Agaricales</taxon>
        <taxon>Marasmiineae</taxon>
        <taxon>Mycenaceae</taxon>
        <taxon>Mycena</taxon>
    </lineage>
</organism>
<dbReference type="AlphaFoldDB" id="A0AAD6UUM6"/>
<dbReference type="EMBL" id="JARJCW010000091">
    <property type="protein sequence ID" value="KAJ7195311.1"/>
    <property type="molecule type" value="Genomic_DNA"/>
</dbReference>
<keyword evidence="1" id="KW-0175">Coiled coil</keyword>
<dbReference type="InterPro" id="IPR059179">
    <property type="entry name" value="MLKL-like_MCAfunc"/>
</dbReference>
<reference evidence="2" key="1">
    <citation type="submission" date="2023-03" db="EMBL/GenBank/DDBJ databases">
        <title>Massive genome expansion in bonnet fungi (Mycena s.s.) driven by repeated elements and novel gene families across ecological guilds.</title>
        <authorList>
            <consortium name="Lawrence Berkeley National Laboratory"/>
            <person name="Harder C.B."/>
            <person name="Miyauchi S."/>
            <person name="Viragh M."/>
            <person name="Kuo A."/>
            <person name="Thoen E."/>
            <person name="Andreopoulos B."/>
            <person name="Lu D."/>
            <person name="Skrede I."/>
            <person name="Drula E."/>
            <person name="Henrissat B."/>
            <person name="Morin E."/>
            <person name="Kohler A."/>
            <person name="Barry K."/>
            <person name="LaButti K."/>
            <person name="Morin E."/>
            <person name="Salamov A."/>
            <person name="Lipzen A."/>
            <person name="Mereny Z."/>
            <person name="Hegedus B."/>
            <person name="Baldrian P."/>
            <person name="Stursova M."/>
            <person name="Weitz H."/>
            <person name="Taylor A."/>
            <person name="Grigoriev I.V."/>
            <person name="Nagy L.G."/>
            <person name="Martin F."/>
            <person name="Kauserud H."/>
        </authorList>
    </citation>
    <scope>NUCLEOTIDE SEQUENCE</scope>
    <source>
        <strain evidence="2">9144</strain>
    </source>
</reference>
<feature type="coiled-coil region" evidence="1">
    <location>
        <begin position="126"/>
        <end position="153"/>
    </location>
</feature>
<comment type="caution">
    <text evidence="2">The sequence shown here is derived from an EMBL/GenBank/DDBJ whole genome shotgun (WGS) entry which is preliminary data.</text>
</comment>
<protein>
    <submittedName>
        <fullName evidence="2">Uncharacterized protein</fullName>
    </submittedName>
</protein>
<evidence type="ECO:0000256" key="1">
    <source>
        <dbReference type="SAM" id="Coils"/>
    </source>
</evidence>
<dbReference type="CDD" id="cd21037">
    <property type="entry name" value="MLKL_NTD"/>
    <property type="match status" value="1"/>
</dbReference>
<sequence>MFGTIVDDSMKAANSAAAVYPPLQAALGLVLYIEASIVLFKSNRNEIKSIGEYSQRLSEQLVRYVDANKTEKYVQQVTVLVIKNIRTYVEKVSMKKGIVQYLERSHIAKKLSDYRANLWDEFVVFNISAEVDLQEAQREGESARKEDELETQEKLRQLSDELRRTSAGVRHLADGLGLSGDQLSRKEILQGLQSIYNDDQPDRTAAESAVLQESIHLTKLILTQNYKWFSETFNAKDFTQSEIKNNLAEGISDVIRDLADSDLLAKGTLAEINHEPNVLRQVTILFRVLDARTRDAILIRSFQRAVFRVGGMDGMIKEGLVVQ</sequence>
<gene>
    <name evidence="2" type="ORF">GGX14DRAFT_677024</name>
</gene>
<accession>A0AAD6UUM6</accession>
<dbReference type="Proteomes" id="UP001219525">
    <property type="component" value="Unassembled WGS sequence"/>
</dbReference>
<evidence type="ECO:0000313" key="2">
    <source>
        <dbReference type="EMBL" id="KAJ7195311.1"/>
    </source>
</evidence>
<evidence type="ECO:0000313" key="3">
    <source>
        <dbReference type="Proteomes" id="UP001219525"/>
    </source>
</evidence>
<name>A0AAD6UUM6_9AGAR</name>